<evidence type="ECO:0000313" key="2">
    <source>
        <dbReference type="EMBL" id="SDZ17028.1"/>
    </source>
</evidence>
<dbReference type="EMBL" id="FNPZ01000002">
    <property type="protein sequence ID" value="SDZ17028.1"/>
    <property type="molecule type" value="Genomic_DNA"/>
</dbReference>
<keyword evidence="3" id="KW-1185">Reference proteome</keyword>
<accession>A0A1H3QVK5</accession>
<feature type="compositionally biased region" description="Basic and acidic residues" evidence="1">
    <location>
        <begin position="22"/>
        <end position="31"/>
    </location>
</feature>
<dbReference type="AlphaFoldDB" id="A0A1H3QVK5"/>
<gene>
    <name evidence="2" type="ORF">SAMN05216554_2750</name>
</gene>
<name>A0A1H3QVK5_9MICO</name>
<protein>
    <submittedName>
        <fullName evidence="2">Uncharacterized protein</fullName>
    </submittedName>
</protein>
<evidence type="ECO:0000313" key="3">
    <source>
        <dbReference type="Proteomes" id="UP000198891"/>
    </source>
</evidence>
<organism evidence="2 3">
    <name type="scientific">Herbiconiux ginsengi</name>
    <dbReference type="NCBI Taxonomy" id="381665"/>
    <lineage>
        <taxon>Bacteria</taxon>
        <taxon>Bacillati</taxon>
        <taxon>Actinomycetota</taxon>
        <taxon>Actinomycetes</taxon>
        <taxon>Micrococcales</taxon>
        <taxon>Microbacteriaceae</taxon>
        <taxon>Herbiconiux</taxon>
    </lineage>
</organism>
<feature type="region of interest" description="Disordered" evidence="1">
    <location>
        <begin position="1"/>
        <end position="31"/>
    </location>
</feature>
<evidence type="ECO:0000256" key="1">
    <source>
        <dbReference type="SAM" id="MobiDB-lite"/>
    </source>
</evidence>
<reference evidence="2 3" key="1">
    <citation type="submission" date="2016-10" db="EMBL/GenBank/DDBJ databases">
        <authorList>
            <person name="de Groot N.N."/>
        </authorList>
    </citation>
    <scope>NUCLEOTIDE SEQUENCE [LARGE SCALE GENOMIC DNA]</scope>
    <source>
        <strain evidence="2 3">CGMCC 4.3491</strain>
    </source>
</reference>
<feature type="compositionally biased region" description="Basic and acidic residues" evidence="1">
    <location>
        <begin position="1"/>
        <end position="10"/>
    </location>
</feature>
<dbReference type="Proteomes" id="UP000198891">
    <property type="component" value="Unassembled WGS sequence"/>
</dbReference>
<sequence length="31" mass="3529">MTRARRDGQQEHPLTITQTHPQAEDGRKGVN</sequence>
<proteinExistence type="predicted"/>